<proteinExistence type="predicted"/>
<comment type="caution">
    <text evidence="2">The sequence shown here is derived from an EMBL/GenBank/DDBJ whole genome shotgun (WGS) entry which is preliminary data.</text>
</comment>
<reference evidence="2 3" key="1">
    <citation type="journal article" date="2016" name="Nat. Commun.">
        <title>Thousands of microbial genomes shed light on interconnected biogeochemical processes in an aquifer system.</title>
        <authorList>
            <person name="Anantharaman K."/>
            <person name="Brown C.T."/>
            <person name="Hug L.A."/>
            <person name="Sharon I."/>
            <person name="Castelle C.J."/>
            <person name="Probst A.J."/>
            <person name="Thomas B.C."/>
            <person name="Singh A."/>
            <person name="Wilkins M.J."/>
            <person name="Karaoz U."/>
            <person name="Brodie E.L."/>
            <person name="Williams K.H."/>
            <person name="Hubbard S.S."/>
            <person name="Banfield J.F."/>
        </authorList>
    </citation>
    <scope>NUCLEOTIDE SEQUENCE [LARGE SCALE GENOMIC DNA]</scope>
</reference>
<accession>A0A1G1ZWI5</accession>
<dbReference type="STRING" id="1798410.A3H63_01860"/>
<dbReference type="AlphaFoldDB" id="A0A1G1ZWI5"/>
<keyword evidence="1" id="KW-0472">Membrane</keyword>
<sequence length="120" mass="12801">MSSKINIVEAVFMIILAVGADAVAGFGTLGNSMPVIGQMLWLVGWLTNIVVWAILMFWLTMKGVSTSLLLGSGAIEAIPILNALPALTAATIAIIIKENLPENIKRTVEKAEKVTRPISK</sequence>
<evidence type="ECO:0000256" key="1">
    <source>
        <dbReference type="SAM" id="Phobius"/>
    </source>
</evidence>
<evidence type="ECO:0000313" key="3">
    <source>
        <dbReference type="Proteomes" id="UP000176284"/>
    </source>
</evidence>
<keyword evidence="1" id="KW-0812">Transmembrane</keyword>
<feature type="transmembrane region" description="Helical" evidence="1">
    <location>
        <begin position="39"/>
        <end position="61"/>
    </location>
</feature>
<dbReference type="EMBL" id="MHJM01000005">
    <property type="protein sequence ID" value="OGY68237.1"/>
    <property type="molecule type" value="Genomic_DNA"/>
</dbReference>
<feature type="transmembrane region" description="Helical" evidence="1">
    <location>
        <begin position="6"/>
        <end position="27"/>
    </location>
</feature>
<evidence type="ECO:0000313" key="2">
    <source>
        <dbReference type="EMBL" id="OGY68237.1"/>
    </source>
</evidence>
<feature type="transmembrane region" description="Helical" evidence="1">
    <location>
        <begin position="73"/>
        <end position="96"/>
    </location>
</feature>
<gene>
    <name evidence="2" type="ORF">A3H63_01860</name>
</gene>
<name>A0A1G1ZWI5_9BACT</name>
<protein>
    <submittedName>
        <fullName evidence="2">Uncharacterized protein</fullName>
    </submittedName>
</protein>
<dbReference type="Proteomes" id="UP000176284">
    <property type="component" value="Unassembled WGS sequence"/>
</dbReference>
<keyword evidence="1" id="KW-1133">Transmembrane helix</keyword>
<organism evidence="2 3">
    <name type="scientific">Candidatus Harrisonbacteria bacterium RIFCSPLOWO2_02_FULL_45_10c</name>
    <dbReference type="NCBI Taxonomy" id="1798410"/>
    <lineage>
        <taxon>Bacteria</taxon>
        <taxon>Candidatus Harrisoniibacteriota</taxon>
    </lineage>
</organism>